<proteinExistence type="predicted"/>
<keyword evidence="2" id="KW-1185">Reference proteome</keyword>
<dbReference type="STRING" id="1839936.SBU_001435"/>
<dbReference type="Proteomes" id="UP000185779">
    <property type="component" value="Unassembled WGS sequence"/>
</dbReference>
<evidence type="ECO:0000313" key="2">
    <source>
        <dbReference type="Proteomes" id="UP000185779"/>
    </source>
</evidence>
<protein>
    <submittedName>
        <fullName evidence="1">Uncharacterized protein</fullName>
    </submittedName>
</protein>
<organism evidence="1 2">
    <name type="scientific">Candidatus Syntropharchaeum butanivorans</name>
    <dbReference type="NCBI Taxonomy" id="1839936"/>
    <lineage>
        <taxon>Archaea</taxon>
        <taxon>Methanobacteriati</taxon>
        <taxon>Methanobacteriota</taxon>
        <taxon>Stenosarchaea group</taxon>
        <taxon>Methanomicrobia</taxon>
        <taxon>Methanosarcinales</taxon>
        <taxon>ANME-2 cluster</taxon>
        <taxon>Candidatus Syntropharchaeum</taxon>
    </lineage>
</organism>
<dbReference type="EMBL" id="LYOR01000009">
    <property type="protein sequence ID" value="OFV65625.1"/>
    <property type="molecule type" value="Genomic_DNA"/>
</dbReference>
<gene>
    <name evidence="1" type="ORF">SBU_001435</name>
</gene>
<reference evidence="1" key="1">
    <citation type="submission" date="2016-05" db="EMBL/GenBank/DDBJ databases">
        <title>Microbial consortia oxidize butane by reversing methanogenesis.</title>
        <authorList>
            <person name="Laso-Perez R."/>
            <person name="Richter M."/>
            <person name="Wegener G."/>
            <person name="Musat F."/>
        </authorList>
    </citation>
    <scope>NUCLEOTIDE SEQUENCE [LARGE SCALE GENOMIC DNA]</scope>
    <source>
        <strain evidence="1">BOX1</strain>
    </source>
</reference>
<accession>A0A1F2P361</accession>
<name>A0A1F2P361_9EURY</name>
<comment type="caution">
    <text evidence="1">The sequence shown here is derived from an EMBL/GenBank/DDBJ whole genome shotgun (WGS) entry which is preliminary data.</text>
</comment>
<evidence type="ECO:0000313" key="1">
    <source>
        <dbReference type="EMBL" id="OFV65625.1"/>
    </source>
</evidence>
<sequence length="85" mass="9659">MPFCKALILDLVVSGISTAMKALISSRIMVRWGLQYVYLSPLPVICQPKKICLSHPISFHAGFTGRIWGQRARDCRVYQREFKGC</sequence>
<dbReference type="AlphaFoldDB" id="A0A1F2P361"/>